<sequence length="601" mass="65785">MILAALNDYYDRLLDDPKSGIAPPGYSTERIGFAILLDADGTVTAVHDLRDKSGKKSIDTSMAVPASFKRPGIGSKAFFLWDKTSYVLGVSSNPARAPQDHEAFKALHREALQGQSDPALKALLAFLDSWEPAQFATHPQFVPHGEGILDANIVFRFGTERNYLHDRPASRDAWSDLQAVASGATRGMCLVTGKEAALARLHPAIRGVNGAQSSGASIVSFNLESFTSYKKSQGENAPVSEKVAEAYTSTLNHLLRRDPSNRQRLQIGDTTVVFWAQAATNEAAEEAEDLFAAAFSSGSGDDKATTRLGNVLGQIRQMRPLRELPGHLDDGTRIYVLGLAPNASRLSIRFWETQDLATFARRLADHYDDLELRPLPKGWPPSPSYLALQTAPFFEGRGKAEDIPPQLAGELTRAILSGSRYPRSVLANLIMRFRMDGHVSAIRVALCRAVLAREARLDASPKEIPPVSLDIDNKEPGYVLGRLFSALENIQQAALGSKVNATIRDRYYGAASATPAGIFPVLIRNTQNHLGKIRKDKPGLSITLEKDMRLIVDALPPHFPRTLDIRKQGQFAIGYYHQTQARFTSNDSQDVTDNASEGDSE</sequence>
<dbReference type="CDD" id="cd09757">
    <property type="entry name" value="Cas8c_I-C"/>
    <property type="match status" value="1"/>
</dbReference>
<evidence type="ECO:0000313" key="1">
    <source>
        <dbReference type="EMBL" id="NII08693.1"/>
    </source>
</evidence>
<keyword evidence="2" id="KW-1185">Reference proteome</keyword>
<evidence type="ECO:0000313" key="2">
    <source>
        <dbReference type="Proteomes" id="UP000490980"/>
    </source>
</evidence>
<dbReference type="InterPro" id="IPR010144">
    <property type="entry name" value="CRISPR-assoc_prot_Csd1-typ"/>
</dbReference>
<name>A0A7X5UEE6_9GAMM</name>
<dbReference type="EMBL" id="JAARLZ010000014">
    <property type="protein sequence ID" value="NII08693.1"/>
    <property type="molecule type" value="Genomic_DNA"/>
</dbReference>
<gene>
    <name evidence="1" type="primary">cas8c</name>
    <name evidence="1" type="ORF">HBF25_20090</name>
</gene>
<dbReference type="AlphaFoldDB" id="A0A7X5UEE6"/>
<comment type="caution">
    <text evidence="1">The sequence shown here is derived from an EMBL/GenBank/DDBJ whole genome shotgun (WGS) entry which is preliminary data.</text>
</comment>
<protein>
    <submittedName>
        <fullName evidence="1">Type I-C CRISPR-associated protein Cas8c/Csd1</fullName>
    </submittedName>
</protein>
<dbReference type="RefSeq" id="WP_166951999.1">
    <property type="nucleotide sequence ID" value="NZ_JAARLZ010000014.1"/>
</dbReference>
<dbReference type="Pfam" id="PF09709">
    <property type="entry name" value="Cas_Csd1"/>
    <property type="match status" value="1"/>
</dbReference>
<organism evidence="1 2">
    <name type="scientific">Luteibacter anthropi</name>
    <dbReference type="NCBI Taxonomy" id="564369"/>
    <lineage>
        <taxon>Bacteria</taxon>
        <taxon>Pseudomonadati</taxon>
        <taxon>Pseudomonadota</taxon>
        <taxon>Gammaproteobacteria</taxon>
        <taxon>Lysobacterales</taxon>
        <taxon>Rhodanobacteraceae</taxon>
        <taxon>Luteibacter</taxon>
    </lineage>
</organism>
<proteinExistence type="predicted"/>
<dbReference type="Proteomes" id="UP000490980">
    <property type="component" value="Unassembled WGS sequence"/>
</dbReference>
<accession>A0A7X5UEE6</accession>
<dbReference type="NCBIfam" id="TIGR01863">
    <property type="entry name" value="cas_Csd1"/>
    <property type="match status" value="1"/>
</dbReference>
<reference evidence="1 2" key="1">
    <citation type="submission" date="2020-03" db="EMBL/GenBank/DDBJ databases">
        <authorList>
            <person name="Lai Q."/>
        </authorList>
    </citation>
    <scope>NUCLEOTIDE SEQUENCE [LARGE SCALE GENOMIC DNA]</scope>
    <source>
        <strain evidence="1 2">CCUG 25036</strain>
    </source>
</reference>